<sequence length="285" mass="31344">MAGDGAHIRIKLATEEPVALNDFVGSFVGIGSQFDKFVARDHPTIKADSEFFVKEVRAGCIEADLVAWVAPIIGGLPGMSAVDMIDRVQILTSFVSDLQERIGNYFKPGGRDPRATKSDLADYHKAVAAIARDPNASGVIEAAVFESDGREVRSAFRFRSIDAQVAQREIAEHRKEIEARLDENQTRVLLRFVRPSVEASKPGKKGGERGVIESIHKRALPVLYASDLAEQRMHHEKLQLAGNIFRALFDVDVNIEAGVSGRPIAYRIMQVHDVLDDAGDETLDL</sequence>
<proteinExistence type="predicted"/>
<keyword evidence="2" id="KW-1185">Reference proteome</keyword>
<evidence type="ECO:0000313" key="1">
    <source>
        <dbReference type="EMBL" id="TZG25577.1"/>
    </source>
</evidence>
<accession>A0A5D9C2U2</accession>
<dbReference type="AlphaFoldDB" id="A0A5D9C2U2"/>
<dbReference type="Proteomes" id="UP000322077">
    <property type="component" value="Unassembled WGS sequence"/>
</dbReference>
<comment type="caution">
    <text evidence="1">The sequence shown here is derived from an EMBL/GenBank/DDBJ whole genome shotgun (WGS) entry which is preliminary data.</text>
</comment>
<organism evidence="1 2">
    <name type="scientific">Sphingomonas montanisoli</name>
    <dbReference type="NCBI Taxonomy" id="2606412"/>
    <lineage>
        <taxon>Bacteria</taxon>
        <taxon>Pseudomonadati</taxon>
        <taxon>Pseudomonadota</taxon>
        <taxon>Alphaproteobacteria</taxon>
        <taxon>Sphingomonadales</taxon>
        <taxon>Sphingomonadaceae</taxon>
        <taxon>Sphingomonas</taxon>
    </lineage>
</organism>
<protein>
    <submittedName>
        <fullName evidence="1">Uncharacterized protein</fullName>
    </submittedName>
</protein>
<reference evidence="1 2" key="1">
    <citation type="submission" date="2019-08" db="EMBL/GenBank/DDBJ databases">
        <authorList>
            <person name="Wang G."/>
            <person name="Xu Z."/>
        </authorList>
    </citation>
    <scope>NUCLEOTIDE SEQUENCE [LARGE SCALE GENOMIC DNA]</scope>
    <source>
        <strain evidence="1 2">ZX</strain>
    </source>
</reference>
<name>A0A5D9C2U2_9SPHN</name>
<dbReference type="EMBL" id="VTOU01000003">
    <property type="protein sequence ID" value="TZG25577.1"/>
    <property type="molecule type" value="Genomic_DNA"/>
</dbReference>
<evidence type="ECO:0000313" key="2">
    <source>
        <dbReference type="Proteomes" id="UP000322077"/>
    </source>
</evidence>
<gene>
    <name evidence="1" type="ORF">FYJ91_11150</name>
</gene>